<evidence type="ECO:0000256" key="4">
    <source>
        <dbReference type="ARBA" id="ARBA00023163"/>
    </source>
</evidence>
<keyword evidence="4" id="KW-0804">Transcription</keyword>
<evidence type="ECO:0000256" key="2">
    <source>
        <dbReference type="ARBA" id="ARBA00023015"/>
    </source>
</evidence>
<evidence type="ECO:0000256" key="1">
    <source>
        <dbReference type="ARBA" id="ARBA00007227"/>
    </source>
</evidence>
<feature type="domain" description="HTH cro/C1-type" evidence="5">
    <location>
        <begin position="15"/>
        <end position="69"/>
    </location>
</feature>
<dbReference type="GO" id="GO:0003677">
    <property type="term" value="F:DNA binding"/>
    <property type="evidence" value="ECO:0007669"/>
    <property type="project" value="UniProtKB-KW"/>
</dbReference>
<dbReference type="PANTHER" id="PTHR46797:SF23">
    <property type="entry name" value="HTH-TYPE TRANSCRIPTIONAL REGULATOR SUTR"/>
    <property type="match status" value="1"/>
</dbReference>
<dbReference type="PROSITE" id="PS50943">
    <property type="entry name" value="HTH_CROC1"/>
    <property type="match status" value="1"/>
</dbReference>
<dbReference type="InterPro" id="IPR010982">
    <property type="entry name" value="Lambda_DNA-bd_dom_sf"/>
</dbReference>
<name>A0A084EQM0_SPHYA</name>
<dbReference type="GO" id="GO:0003700">
    <property type="term" value="F:DNA-binding transcription factor activity"/>
    <property type="evidence" value="ECO:0007669"/>
    <property type="project" value="TreeGrafter"/>
</dbReference>
<organism evidence="6 7">
    <name type="scientific">Sphingobium yanoikuyae</name>
    <name type="common">Sphingomonas yanoikuyae</name>
    <dbReference type="NCBI Taxonomy" id="13690"/>
    <lineage>
        <taxon>Bacteria</taxon>
        <taxon>Pseudomonadati</taxon>
        <taxon>Pseudomonadota</taxon>
        <taxon>Alphaproteobacteria</taxon>
        <taxon>Sphingomonadales</taxon>
        <taxon>Sphingomonadaceae</taxon>
        <taxon>Sphingobium</taxon>
    </lineage>
</organism>
<dbReference type="AlphaFoldDB" id="A0A084EQM0"/>
<dbReference type="SUPFAM" id="SSF47413">
    <property type="entry name" value="lambda repressor-like DNA-binding domains"/>
    <property type="match status" value="1"/>
</dbReference>
<dbReference type="EMBL" id="JGVR01000004">
    <property type="protein sequence ID" value="KEZ20262.1"/>
    <property type="molecule type" value="Genomic_DNA"/>
</dbReference>
<sequence length="471" mass="52293">MADVTDRKLYLGPKLRVLRRELGLNQTRMAEELGVSPSYLNHLERNQRPLTAQMLLRLANTYDIDIRDFTASSQDGAASDLAEIMSDALVRDIGIARDEVLEVAENYPGVSEAIGRFYRALADLRRLPEQMQASGRGAAPAPLVAPVDWWRETVAKAGNHFAEIDAAAEGIAAKLEEDPALLQAGLRARLKERHGMAVQMVRADVLAGTVRHYDMHRRRLMLSERLPASGRLFAMAYQLCAQEMADLIAAQVTRTAPPDEDSRRLAVIALTNYAAAALIMPYDRFRQAAEASRHDLPLLRARFGVSTEQLAHRLTSLNRTGARGIPFFMVRIDRAGIVSKRFDGEAYPFARYGGTCPRWDVHAADAPDIVLPQLIETLDERRFLTLAIALPRGDGARGRQVIALGCEAKHAGRIIHADGIDTERDDAVTVGPTCHLCERRDCPDRALPPVTRALDLHSYERTASPFPFRRV</sequence>
<dbReference type="eggNOG" id="COG1396">
    <property type="taxonomic scope" value="Bacteria"/>
</dbReference>
<dbReference type="eggNOG" id="COG3800">
    <property type="taxonomic scope" value="Bacteria"/>
</dbReference>
<dbReference type="GO" id="GO:0005829">
    <property type="term" value="C:cytosol"/>
    <property type="evidence" value="ECO:0007669"/>
    <property type="project" value="TreeGrafter"/>
</dbReference>
<protein>
    <submittedName>
        <fullName evidence="6">Putative transcriptional regulator</fullName>
    </submittedName>
</protein>
<dbReference type="PATRIC" id="fig|13690.10.peg.1019"/>
<comment type="similarity">
    <text evidence="1">Belongs to the short-chain fatty acyl-CoA assimilation regulator (ScfR) family.</text>
</comment>
<dbReference type="RefSeq" id="WP_037517520.1">
    <property type="nucleotide sequence ID" value="NZ_JGVR01000004.1"/>
</dbReference>
<proteinExistence type="inferred from homology"/>
<dbReference type="CDD" id="cd00093">
    <property type="entry name" value="HTH_XRE"/>
    <property type="match status" value="1"/>
</dbReference>
<accession>A0A084EQM0</accession>
<gene>
    <name evidence="6" type="ORF">CP98_00982</name>
</gene>
<dbReference type="InterPro" id="IPR010359">
    <property type="entry name" value="IrrE_HExxH"/>
</dbReference>
<evidence type="ECO:0000259" key="5">
    <source>
        <dbReference type="PROSITE" id="PS50943"/>
    </source>
</evidence>
<evidence type="ECO:0000313" key="7">
    <source>
        <dbReference type="Proteomes" id="UP000028534"/>
    </source>
</evidence>
<dbReference type="InterPro" id="IPR050807">
    <property type="entry name" value="TransReg_Diox_bact_type"/>
</dbReference>
<dbReference type="PIRSF" id="PIRSF019251">
    <property type="entry name" value="Rv0465c"/>
    <property type="match status" value="1"/>
</dbReference>
<dbReference type="Pfam" id="PF06114">
    <property type="entry name" value="Peptidase_M78"/>
    <property type="match status" value="1"/>
</dbReference>
<dbReference type="InterPro" id="IPR026281">
    <property type="entry name" value="HTH_RamB"/>
</dbReference>
<dbReference type="STRING" id="13690.AX777_03235"/>
<evidence type="ECO:0000313" key="6">
    <source>
        <dbReference type="EMBL" id="KEZ20262.1"/>
    </source>
</evidence>
<keyword evidence="3" id="KW-0238">DNA-binding</keyword>
<comment type="caution">
    <text evidence="6">The sequence shown here is derived from an EMBL/GenBank/DDBJ whole genome shotgun (WGS) entry which is preliminary data.</text>
</comment>
<evidence type="ECO:0000256" key="3">
    <source>
        <dbReference type="ARBA" id="ARBA00023125"/>
    </source>
</evidence>
<dbReference type="PANTHER" id="PTHR46797">
    <property type="entry name" value="HTH-TYPE TRANSCRIPTIONAL REGULATOR"/>
    <property type="match status" value="1"/>
</dbReference>
<dbReference type="InterPro" id="IPR001387">
    <property type="entry name" value="Cro/C1-type_HTH"/>
</dbReference>
<dbReference type="InterPro" id="IPR018653">
    <property type="entry name" value="ScfR_C"/>
</dbReference>
<dbReference type="Pfam" id="PF09856">
    <property type="entry name" value="ScfRs"/>
    <property type="match status" value="1"/>
</dbReference>
<keyword evidence="2" id="KW-0805">Transcription regulation</keyword>
<dbReference type="SMART" id="SM00530">
    <property type="entry name" value="HTH_XRE"/>
    <property type="match status" value="1"/>
</dbReference>
<dbReference type="Pfam" id="PF01381">
    <property type="entry name" value="HTH_3"/>
    <property type="match status" value="1"/>
</dbReference>
<dbReference type="Proteomes" id="UP000028534">
    <property type="component" value="Unassembled WGS sequence"/>
</dbReference>
<reference evidence="6 7" key="1">
    <citation type="submission" date="2014-03" db="EMBL/GenBank/DDBJ databases">
        <title>Genome sequence of Sphingobium yanoikuyae B1.</title>
        <authorList>
            <person name="Gan H.M."/>
            <person name="Gan H.Y."/>
            <person name="Savka M.A."/>
        </authorList>
    </citation>
    <scope>NUCLEOTIDE SEQUENCE [LARGE SCALE GENOMIC DNA]</scope>
    <source>
        <strain evidence="6 7">B1</strain>
    </source>
</reference>
<dbReference type="Gene3D" id="1.10.260.40">
    <property type="entry name" value="lambda repressor-like DNA-binding domains"/>
    <property type="match status" value="1"/>
</dbReference>